<keyword evidence="1" id="KW-0472">Membrane</keyword>
<dbReference type="SMART" id="SM01234">
    <property type="entry name" value="Haemolytic"/>
    <property type="match status" value="1"/>
</dbReference>
<evidence type="ECO:0000256" key="2">
    <source>
        <dbReference type="SAM" id="MobiDB-lite"/>
    </source>
</evidence>
<sequence>MKSALLGLLRLYKRWISPAFPPSCRYVPTCSEYAMEAVERHGVVRGGLMAGWRLLRCHPLAKGGLDAVVKDASLRPTLPQNARKHGPPACPTYSDEEMAS</sequence>
<dbReference type="InterPro" id="IPR002696">
    <property type="entry name" value="Membr_insert_effic_factor_YidD"/>
</dbReference>
<dbReference type="GO" id="GO:0005886">
    <property type="term" value="C:plasma membrane"/>
    <property type="evidence" value="ECO:0007669"/>
    <property type="project" value="UniProtKB-SubCell"/>
</dbReference>
<comment type="function">
    <text evidence="1">Could be involved in insertion of integral membrane proteins into the membrane.</text>
</comment>
<comment type="similarity">
    <text evidence="1">Belongs to the UPF0161 family.</text>
</comment>
<comment type="subcellular location">
    <subcellularLocation>
        <location evidence="1">Cell membrane</location>
        <topology evidence="1">Peripheral membrane protein</topology>
        <orientation evidence="1">Cytoplasmic side</orientation>
    </subcellularLocation>
</comment>
<name>A0A2U3K075_9BACT</name>
<keyword evidence="1" id="KW-1003">Cell membrane</keyword>
<evidence type="ECO:0000313" key="4">
    <source>
        <dbReference type="Proteomes" id="UP000238701"/>
    </source>
</evidence>
<evidence type="ECO:0000313" key="3">
    <source>
        <dbReference type="EMBL" id="SPF33051.1"/>
    </source>
</evidence>
<organism evidence="3 4">
    <name type="scientific">Candidatus Sulfotelmatobacter kueseliae</name>
    <dbReference type="NCBI Taxonomy" id="2042962"/>
    <lineage>
        <taxon>Bacteria</taxon>
        <taxon>Pseudomonadati</taxon>
        <taxon>Acidobacteriota</taxon>
        <taxon>Terriglobia</taxon>
        <taxon>Terriglobales</taxon>
        <taxon>Candidatus Korobacteraceae</taxon>
        <taxon>Candidatus Sulfotelmatobacter</taxon>
    </lineage>
</organism>
<evidence type="ECO:0000256" key="1">
    <source>
        <dbReference type="HAMAP-Rule" id="MF_00386"/>
    </source>
</evidence>
<gene>
    <name evidence="3" type="primary">yidD</name>
    <name evidence="3" type="ORF">SBA1_1130003</name>
</gene>
<dbReference type="PANTHER" id="PTHR33383">
    <property type="entry name" value="MEMBRANE PROTEIN INSERTION EFFICIENCY FACTOR-RELATED"/>
    <property type="match status" value="1"/>
</dbReference>
<accession>A0A2U3K075</accession>
<dbReference type="OrthoDB" id="9801753at2"/>
<dbReference type="PANTHER" id="PTHR33383:SF1">
    <property type="entry name" value="MEMBRANE PROTEIN INSERTION EFFICIENCY FACTOR-RELATED"/>
    <property type="match status" value="1"/>
</dbReference>
<reference evidence="4" key="1">
    <citation type="submission" date="2018-02" db="EMBL/GenBank/DDBJ databases">
        <authorList>
            <person name="Hausmann B."/>
        </authorList>
    </citation>
    <scope>NUCLEOTIDE SEQUENCE [LARGE SCALE GENOMIC DNA]</scope>
    <source>
        <strain evidence="4">Peat soil MAG SbA1</strain>
    </source>
</reference>
<dbReference type="EMBL" id="OMOD01000017">
    <property type="protein sequence ID" value="SPF33051.1"/>
    <property type="molecule type" value="Genomic_DNA"/>
</dbReference>
<feature type="region of interest" description="Disordered" evidence="2">
    <location>
        <begin position="76"/>
        <end position="100"/>
    </location>
</feature>
<protein>
    <recommendedName>
        <fullName evidence="1">Putative membrane protein insertion efficiency factor</fullName>
    </recommendedName>
</protein>
<dbReference type="HAMAP" id="MF_00386">
    <property type="entry name" value="UPF0161_YidD"/>
    <property type="match status" value="1"/>
</dbReference>
<proteinExistence type="inferred from homology"/>
<dbReference type="Proteomes" id="UP000238701">
    <property type="component" value="Unassembled WGS sequence"/>
</dbReference>
<dbReference type="Pfam" id="PF01809">
    <property type="entry name" value="YidD"/>
    <property type="match status" value="1"/>
</dbReference>
<dbReference type="NCBIfam" id="TIGR00278">
    <property type="entry name" value="membrane protein insertion efficiency factor YidD"/>
    <property type="match status" value="1"/>
</dbReference>
<dbReference type="AlphaFoldDB" id="A0A2U3K075"/>